<protein>
    <submittedName>
        <fullName evidence="1">Uncharacterized protein</fullName>
    </submittedName>
</protein>
<evidence type="ECO:0000313" key="1">
    <source>
        <dbReference type="EMBL" id="EIM30781.1"/>
    </source>
</evidence>
<keyword evidence="2" id="KW-1185">Reference proteome</keyword>
<accession>I4Z3I9</accession>
<dbReference type="EMBL" id="JH660635">
    <property type="protein sequence ID" value="EIM30781.1"/>
    <property type="molecule type" value="Genomic_DNA"/>
</dbReference>
<evidence type="ECO:0000313" key="2">
    <source>
        <dbReference type="Proteomes" id="UP000003947"/>
    </source>
</evidence>
<reference evidence="1 2" key="1">
    <citation type="submission" date="2012-02" db="EMBL/GenBank/DDBJ databases">
        <title>Improved High-Quality Draft sequence of Microvirga sp. WSM3557.</title>
        <authorList>
            <consortium name="US DOE Joint Genome Institute"/>
            <person name="Lucas S."/>
            <person name="Han J."/>
            <person name="Lapidus A."/>
            <person name="Cheng J.-F."/>
            <person name="Goodwin L."/>
            <person name="Pitluck S."/>
            <person name="Peters L."/>
            <person name="Zhang X."/>
            <person name="Detter J.C."/>
            <person name="Han C."/>
            <person name="Tapia R."/>
            <person name="Land M."/>
            <person name="Hauser L."/>
            <person name="Kyrpides N."/>
            <person name="Ivanova N."/>
            <person name="Pagani I."/>
            <person name="Brau L."/>
            <person name="Yates R."/>
            <person name="O'Hara G."/>
            <person name="Rui T."/>
            <person name="Howieson J."/>
            <person name="Reeve W."/>
            <person name="Woyke T."/>
        </authorList>
    </citation>
    <scope>NUCLEOTIDE SEQUENCE [LARGE SCALE GENOMIC DNA]</scope>
    <source>
        <strain evidence="1 2">WSM3557</strain>
    </source>
</reference>
<proteinExistence type="predicted"/>
<sequence>MPNAWKEREDLVKAEADITAGEKRVSEQILLIKELARDGHDVTAAEKVLQNFEDTLEQWRWHRQIILEEIERQEGLGHDDPGS</sequence>
<dbReference type="PATRIC" id="fig|864069.3.peg.327"/>
<dbReference type="eggNOG" id="ENOG502ZJEN">
    <property type="taxonomic scope" value="Bacteria"/>
</dbReference>
<dbReference type="OrthoDB" id="8020482at2"/>
<dbReference type="HOGENOM" id="CLU_193723_0_0_5"/>
<name>I4Z3I9_9HYPH</name>
<dbReference type="AlphaFoldDB" id="I4Z3I9"/>
<dbReference type="RefSeq" id="WP_009488885.1">
    <property type="nucleotide sequence ID" value="NZ_CP141050.1"/>
</dbReference>
<dbReference type="STRING" id="864069.MicloDRAFT_00003080"/>
<gene>
    <name evidence="1" type="ORF">MicloDRAFT_00003080</name>
</gene>
<dbReference type="Proteomes" id="UP000003947">
    <property type="component" value="Unassembled WGS sequence"/>
</dbReference>
<organism evidence="1 2">
    <name type="scientific">Microvirga lotononidis</name>
    <dbReference type="NCBI Taxonomy" id="864069"/>
    <lineage>
        <taxon>Bacteria</taxon>
        <taxon>Pseudomonadati</taxon>
        <taxon>Pseudomonadota</taxon>
        <taxon>Alphaproteobacteria</taxon>
        <taxon>Hyphomicrobiales</taxon>
        <taxon>Methylobacteriaceae</taxon>
        <taxon>Microvirga</taxon>
    </lineage>
</organism>